<protein>
    <submittedName>
        <fullName evidence="2">Uncharacterized protein</fullName>
    </submittedName>
</protein>
<proteinExistence type="predicted"/>
<accession>A0A3N4KSJ8</accession>
<dbReference type="InParanoid" id="A0A3N4KSJ8"/>
<gene>
    <name evidence="2" type="ORF">P167DRAFT_545608</name>
</gene>
<dbReference type="EMBL" id="ML119129">
    <property type="protein sequence ID" value="RPB12379.1"/>
    <property type="molecule type" value="Genomic_DNA"/>
</dbReference>
<keyword evidence="3" id="KW-1185">Reference proteome</keyword>
<dbReference type="AlphaFoldDB" id="A0A3N4KSJ8"/>
<organism evidence="2 3">
    <name type="scientific">Morchella conica CCBAS932</name>
    <dbReference type="NCBI Taxonomy" id="1392247"/>
    <lineage>
        <taxon>Eukaryota</taxon>
        <taxon>Fungi</taxon>
        <taxon>Dikarya</taxon>
        <taxon>Ascomycota</taxon>
        <taxon>Pezizomycotina</taxon>
        <taxon>Pezizomycetes</taxon>
        <taxon>Pezizales</taxon>
        <taxon>Morchellaceae</taxon>
        <taxon>Morchella</taxon>
    </lineage>
</organism>
<reference evidence="2 3" key="1">
    <citation type="journal article" date="2018" name="Nat. Ecol. Evol.">
        <title>Pezizomycetes genomes reveal the molecular basis of ectomycorrhizal truffle lifestyle.</title>
        <authorList>
            <person name="Murat C."/>
            <person name="Payen T."/>
            <person name="Noel B."/>
            <person name="Kuo A."/>
            <person name="Morin E."/>
            <person name="Chen J."/>
            <person name="Kohler A."/>
            <person name="Krizsan K."/>
            <person name="Balestrini R."/>
            <person name="Da Silva C."/>
            <person name="Montanini B."/>
            <person name="Hainaut M."/>
            <person name="Levati E."/>
            <person name="Barry K.W."/>
            <person name="Belfiori B."/>
            <person name="Cichocki N."/>
            <person name="Clum A."/>
            <person name="Dockter R.B."/>
            <person name="Fauchery L."/>
            <person name="Guy J."/>
            <person name="Iotti M."/>
            <person name="Le Tacon F."/>
            <person name="Lindquist E.A."/>
            <person name="Lipzen A."/>
            <person name="Malagnac F."/>
            <person name="Mello A."/>
            <person name="Molinier V."/>
            <person name="Miyauchi S."/>
            <person name="Poulain J."/>
            <person name="Riccioni C."/>
            <person name="Rubini A."/>
            <person name="Sitrit Y."/>
            <person name="Splivallo R."/>
            <person name="Traeger S."/>
            <person name="Wang M."/>
            <person name="Zifcakova L."/>
            <person name="Wipf D."/>
            <person name="Zambonelli A."/>
            <person name="Paolocci F."/>
            <person name="Nowrousian M."/>
            <person name="Ottonello S."/>
            <person name="Baldrian P."/>
            <person name="Spatafora J.W."/>
            <person name="Henrissat B."/>
            <person name="Nagy L.G."/>
            <person name="Aury J.M."/>
            <person name="Wincker P."/>
            <person name="Grigoriev I.V."/>
            <person name="Bonfante P."/>
            <person name="Martin F.M."/>
        </authorList>
    </citation>
    <scope>NUCLEOTIDE SEQUENCE [LARGE SCALE GENOMIC DNA]</scope>
    <source>
        <strain evidence="2 3">CCBAS932</strain>
    </source>
</reference>
<evidence type="ECO:0000256" key="1">
    <source>
        <dbReference type="SAM" id="MobiDB-lite"/>
    </source>
</evidence>
<name>A0A3N4KSJ8_9PEZI</name>
<feature type="region of interest" description="Disordered" evidence="1">
    <location>
        <begin position="1"/>
        <end position="42"/>
    </location>
</feature>
<sequence>MDSSGQDDSLHSMPGCPTMRARATDTEKPRAQQDATTVTITDDEVMSGTTTASDKISESRKGFFLPLEGKDIQFLHLRHPDSGPLERVLFGATPRLIWRYASSIHIPWGNPIYSRASPLPLNNRERSVSPHIESLRGPSPPHICSTGSNDNPPEVNRMAHGDQWTYHYWFYDAEQEHSEDGEGDKEDEVTEDDLCGLETPPFWFIDEDDYGRPLNSAMEPFTFTPWSPPLGYSCPVRICVGTGLFETPTAYRPNWLGLRKGRLGYMFDAISSGFK</sequence>
<feature type="compositionally biased region" description="Basic and acidic residues" evidence="1">
    <location>
        <begin position="22"/>
        <end position="31"/>
    </location>
</feature>
<dbReference type="Proteomes" id="UP000277580">
    <property type="component" value="Unassembled WGS sequence"/>
</dbReference>
<dbReference type="OrthoDB" id="10404454at2759"/>
<evidence type="ECO:0000313" key="2">
    <source>
        <dbReference type="EMBL" id="RPB12379.1"/>
    </source>
</evidence>
<evidence type="ECO:0000313" key="3">
    <source>
        <dbReference type="Proteomes" id="UP000277580"/>
    </source>
</evidence>